<dbReference type="OrthoDB" id="425534at2759"/>
<proteinExistence type="predicted"/>
<dbReference type="SUPFAM" id="SSF53474">
    <property type="entry name" value="alpha/beta-Hydrolases"/>
    <property type="match status" value="1"/>
</dbReference>
<evidence type="ECO:0000259" key="1">
    <source>
        <dbReference type="Pfam" id="PF08386"/>
    </source>
</evidence>
<dbReference type="AlphaFoldDB" id="A0A9P7SSN0"/>
<accession>A0A9P7SSN0</accession>
<dbReference type="Proteomes" id="UP000748025">
    <property type="component" value="Unassembled WGS sequence"/>
</dbReference>
<dbReference type="Gene3D" id="3.40.50.1820">
    <property type="entry name" value="alpha/beta hydrolase"/>
    <property type="match status" value="1"/>
</dbReference>
<dbReference type="EMBL" id="SRPW01004842">
    <property type="protein sequence ID" value="KAG5979981.1"/>
    <property type="molecule type" value="Genomic_DNA"/>
</dbReference>
<keyword evidence="3" id="KW-1185">Reference proteome</keyword>
<evidence type="ECO:0000313" key="3">
    <source>
        <dbReference type="Proteomes" id="UP000748025"/>
    </source>
</evidence>
<name>A0A9P7SSN0_9HYPO</name>
<sequence>GWTRNLMDTDKIYTEFFKGCHQNPSTCALSRPQDSSFNDIKRRFETWLHILEKTPATSIDPTGEVRVLSASDVRHYMGALFYVPISNFMNMAYQLNQAMNGDTRDLFEVAFQAFPPQHSKDGCLLPSNQPSGPNNVEASVPVLCGDGGDVSGKDAAWWRRYAKQLASQSSILGPHWANARFSCSSWPFRSNWPFKGPFSAPAARKDVKGKPVPGYPAAPNLYVSSRLDPVTPLVNAQLMQSKYPGSGLVIVDAVGHTAAAASGVNKCFSDAIEEYLETGLVPPKTKICQAECGPWQKWCPFMFGQTKRSDDHSSQVKWPRFPLGVVFD</sequence>
<comment type="caution">
    <text evidence="2">The sequence shown here is derived from an EMBL/GenBank/DDBJ whole genome shotgun (WGS) entry which is preliminary data.</text>
</comment>
<dbReference type="InterPro" id="IPR029058">
    <property type="entry name" value="AB_hydrolase_fold"/>
</dbReference>
<feature type="non-terminal residue" evidence="2">
    <location>
        <position position="1"/>
    </location>
</feature>
<evidence type="ECO:0000313" key="2">
    <source>
        <dbReference type="EMBL" id="KAG5979981.1"/>
    </source>
</evidence>
<reference evidence="2" key="1">
    <citation type="journal article" date="2020" name="bioRxiv">
        <title>Whole genome comparisons of ergot fungi reveals the divergence and evolution of species within the genus Claviceps are the result of varying mechanisms driving genome evolution and host range expansion.</title>
        <authorList>
            <person name="Wyka S.A."/>
            <person name="Mondo S.J."/>
            <person name="Liu M."/>
            <person name="Dettman J."/>
            <person name="Nalam V."/>
            <person name="Broders K.D."/>
        </authorList>
    </citation>
    <scope>NUCLEOTIDE SEQUENCE</scope>
    <source>
        <strain evidence="2">CCC 602</strain>
    </source>
</reference>
<gene>
    <name evidence="2" type="ORF">E4U43_006796</name>
</gene>
<dbReference type="Pfam" id="PF08386">
    <property type="entry name" value="Abhydrolase_4"/>
    <property type="match status" value="1"/>
</dbReference>
<protein>
    <recommendedName>
        <fullName evidence="1">Peptidase S33 tripeptidyl aminopeptidase-like C-terminal domain-containing protein</fullName>
    </recommendedName>
</protein>
<feature type="domain" description="Peptidase S33 tripeptidyl aminopeptidase-like C-terminal" evidence="1">
    <location>
        <begin position="172"/>
        <end position="288"/>
    </location>
</feature>
<organism evidence="2 3">
    <name type="scientific">Claviceps pusilla</name>
    <dbReference type="NCBI Taxonomy" id="123648"/>
    <lineage>
        <taxon>Eukaryota</taxon>
        <taxon>Fungi</taxon>
        <taxon>Dikarya</taxon>
        <taxon>Ascomycota</taxon>
        <taxon>Pezizomycotina</taxon>
        <taxon>Sordariomycetes</taxon>
        <taxon>Hypocreomycetidae</taxon>
        <taxon>Hypocreales</taxon>
        <taxon>Clavicipitaceae</taxon>
        <taxon>Claviceps</taxon>
    </lineage>
</organism>
<dbReference type="InterPro" id="IPR013595">
    <property type="entry name" value="Pept_S33_TAP-like_C"/>
</dbReference>